<proteinExistence type="inferred from homology"/>
<evidence type="ECO:0000256" key="3">
    <source>
        <dbReference type="ARBA" id="ARBA00022643"/>
    </source>
</evidence>
<dbReference type="Pfam" id="PF03358">
    <property type="entry name" value="FMN_red"/>
    <property type="match status" value="1"/>
</dbReference>
<accession>A0ABV6ZQL7</accession>
<dbReference type="SUPFAM" id="SSF52218">
    <property type="entry name" value="Flavoproteins"/>
    <property type="match status" value="1"/>
</dbReference>
<dbReference type="InterPro" id="IPR051814">
    <property type="entry name" value="NAD(P)H-dep_FMN_reductase"/>
</dbReference>
<dbReference type="InterPro" id="IPR005025">
    <property type="entry name" value="FMN_Rdtase-like_dom"/>
</dbReference>
<dbReference type="PANTHER" id="PTHR43408:SF2">
    <property type="entry name" value="FMN REDUCTASE (NADPH)"/>
    <property type="match status" value="1"/>
</dbReference>
<evidence type="ECO:0000256" key="1">
    <source>
        <dbReference type="ARBA" id="ARBA00005990"/>
    </source>
</evidence>
<keyword evidence="2" id="KW-0285">Flavoprotein</keyword>
<dbReference type="InterPro" id="IPR029039">
    <property type="entry name" value="Flavoprotein-like_sf"/>
</dbReference>
<keyword evidence="3" id="KW-0288">FMN</keyword>
<evidence type="ECO:0000256" key="2">
    <source>
        <dbReference type="ARBA" id="ARBA00022630"/>
    </source>
</evidence>
<dbReference type="Proteomes" id="UP001595190">
    <property type="component" value="Unassembled WGS sequence"/>
</dbReference>
<dbReference type="RefSeq" id="WP_394315165.1">
    <property type="nucleotide sequence ID" value="NZ_JBHGPK010000034.1"/>
</dbReference>
<reference evidence="6 7" key="1">
    <citation type="submission" date="2024-09" db="EMBL/GenBank/DDBJ databases">
        <title>Description of Labrys sedimenti sp. nov., isolated from a diclofenac-degrading enrichment culture, and genome-based reclassification of Labrys portucalensis as a later heterotypic synonym of Labrys neptuniae.</title>
        <authorList>
            <person name="Tancsics A."/>
            <person name="Csepanyi A."/>
        </authorList>
    </citation>
    <scope>NUCLEOTIDE SEQUENCE [LARGE SCALE GENOMIC DNA]</scope>
    <source>
        <strain evidence="6 7">LMG 23412</strain>
    </source>
</reference>
<dbReference type="EMBL" id="JBHGPK010000034">
    <property type="protein sequence ID" value="MFC2254484.1"/>
    <property type="molecule type" value="Genomic_DNA"/>
</dbReference>
<organism evidence="6 7">
    <name type="scientific">Labrys neptuniae</name>
    <dbReference type="NCBI Taxonomy" id="376174"/>
    <lineage>
        <taxon>Bacteria</taxon>
        <taxon>Pseudomonadati</taxon>
        <taxon>Pseudomonadota</taxon>
        <taxon>Alphaproteobacteria</taxon>
        <taxon>Hyphomicrobiales</taxon>
        <taxon>Xanthobacteraceae</taxon>
        <taxon>Labrys</taxon>
    </lineage>
</organism>
<protein>
    <submittedName>
        <fullName evidence="6">NAD(P)H-dependent oxidoreductase</fullName>
    </submittedName>
</protein>
<dbReference type="Gene3D" id="3.40.50.360">
    <property type="match status" value="1"/>
</dbReference>
<comment type="similarity">
    <text evidence="1">Belongs to the SsuE family.</text>
</comment>
<evidence type="ECO:0000256" key="4">
    <source>
        <dbReference type="ARBA" id="ARBA00023002"/>
    </source>
</evidence>
<sequence length="193" mass="20763">MPDHRRKILGISGSLSLPSRTTGLVRTILARFEHFAQVELVELASDAAALFATHPKGPRTGRAREVIEAVESADLLVVASPIYRASYTGALKHLFDLVDYRALEGRPVLVAATGGTPLHALAMDHQFRPLFAFFKAITLPTTVYALEGDFADHALASAEVSGRIDRAVSEARLQLRLSHPQGSGTVVPFPATA</sequence>
<name>A0ABV6ZQL7_9HYPH</name>
<gene>
    <name evidence="6" type="ORF">ACETRX_33020</name>
</gene>
<feature type="domain" description="NADPH-dependent FMN reductase-like" evidence="5">
    <location>
        <begin position="7"/>
        <end position="147"/>
    </location>
</feature>
<keyword evidence="4" id="KW-0560">Oxidoreductase</keyword>
<dbReference type="PANTHER" id="PTHR43408">
    <property type="entry name" value="FMN REDUCTASE (NADPH)"/>
    <property type="match status" value="1"/>
</dbReference>
<evidence type="ECO:0000259" key="5">
    <source>
        <dbReference type="Pfam" id="PF03358"/>
    </source>
</evidence>
<evidence type="ECO:0000313" key="7">
    <source>
        <dbReference type="Proteomes" id="UP001595190"/>
    </source>
</evidence>
<comment type="caution">
    <text evidence="6">The sequence shown here is derived from an EMBL/GenBank/DDBJ whole genome shotgun (WGS) entry which is preliminary data.</text>
</comment>
<evidence type="ECO:0000313" key="6">
    <source>
        <dbReference type="EMBL" id="MFC2254484.1"/>
    </source>
</evidence>